<reference evidence="2 3" key="1">
    <citation type="journal article" date="2013" name="Genome Announc.">
        <title>Complete genome sequence of Clostridium stercorarium subsp. stercorarium strain DSM 8532, a thermophilic degrader of plant cell wall fibers.</title>
        <authorList>
            <person name="Poehlein A."/>
            <person name="Zverlov V.V."/>
            <person name="Daniel R."/>
            <person name="Schwarz W.H."/>
            <person name="Liebl W."/>
        </authorList>
    </citation>
    <scope>NUCLEOTIDE SEQUENCE [LARGE SCALE GENOMIC DNA]</scope>
    <source>
        <strain evidence="3">ATCC 35414 / DSM 8532 / NCIMB 11754</strain>
    </source>
</reference>
<organism evidence="2 3">
    <name type="scientific">Thermoclostridium stercorarium (strain ATCC 35414 / DSM 8532 / NCIMB 11754)</name>
    <name type="common">Clostridium stercorarium</name>
    <dbReference type="NCBI Taxonomy" id="1121335"/>
    <lineage>
        <taxon>Bacteria</taxon>
        <taxon>Bacillati</taxon>
        <taxon>Bacillota</taxon>
        <taxon>Clostridia</taxon>
        <taxon>Eubacteriales</taxon>
        <taxon>Oscillospiraceae</taxon>
        <taxon>Thermoclostridium</taxon>
    </lineage>
</organism>
<dbReference type="PATRIC" id="fig|1121335.3.peg.2551"/>
<protein>
    <submittedName>
        <fullName evidence="2">Uncharacterized protein</fullName>
    </submittedName>
</protein>
<sequence>MDLNIILYMYGIFYIIYKKIGGFLMGFFLILYPKNLYLTK</sequence>
<name>L7VSZ2_THES1</name>
<dbReference type="Proteomes" id="UP000011220">
    <property type="component" value="Chromosome"/>
</dbReference>
<proteinExistence type="predicted"/>
<evidence type="ECO:0000313" key="2">
    <source>
        <dbReference type="EMBL" id="AGC69501.1"/>
    </source>
</evidence>
<evidence type="ECO:0000313" key="3">
    <source>
        <dbReference type="Proteomes" id="UP000011220"/>
    </source>
</evidence>
<keyword evidence="3" id="KW-1185">Reference proteome</keyword>
<gene>
    <name evidence="2" type="ordered locus">Cst_c25440</name>
</gene>
<dbReference type="KEGG" id="css:Cst_c25440"/>
<keyword evidence="1" id="KW-1133">Transmembrane helix</keyword>
<dbReference type="EMBL" id="CP004044">
    <property type="protein sequence ID" value="AGC69501.1"/>
    <property type="molecule type" value="Genomic_DNA"/>
</dbReference>
<feature type="transmembrane region" description="Helical" evidence="1">
    <location>
        <begin position="6"/>
        <end position="32"/>
    </location>
</feature>
<evidence type="ECO:0000256" key="1">
    <source>
        <dbReference type="SAM" id="Phobius"/>
    </source>
</evidence>
<keyword evidence="1" id="KW-0472">Membrane</keyword>
<keyword evidence="1" id="KW-0812">Transmembrane</keyword>
<dbReference type="AlphaFoldDB" id="L7VSZ2"/>
<accession>L7VSZ2</accession>
<dbReference type="STRING" id="1121335.Cst_c25440"/>